<keyword evidence="1" id="KW-1133">Transmembrane helix</keyword>
<accession>A0A8U0S787</accession>
<dbReference type="GeneID" id="101691002"/>
<keyword evidence="1" id="KW-0472">Membrane</keyword>
<keyword evidence="2" id="KW-1185">Reference proteome</keyword>
<name>A0A8U0S787_MUSPF</name>
<evidence type="ECO:0000313" key="2">
    <source>
        <dbReference type="Proteomes" id="UP000000715"/>
    </source>
</evidence>
<protein>
    <submittedName>
        <fullName evidence="3 4">Gamma-glutamylaminecyclotransferase isoform X1</fullName>
    </submittedName>
</protein>
<evidence type="ECO:0000313" key="4">
    <source>
        <dbReference type="RefSeq" id="XP_044937293.1"/>
    </source>
</evidence>
<dbReference type="RefSeq" id="XP_044937293.1">
    <property type="nucleotide sequence ID" value="XM_045081358.1"/>
</dbReference>
<keyword evidence="1" id="KW-0812">Transmembrane</keyword>
<sequence length="241" mass="25797">MSPSLRSGCWSSAQCSSLYQPVLLVMDVWILSTSGLSQTVLIRMCLSLFGALVLTFLWRICLERSGRVAGEAQAQLPHIRSRKAAGDHVLRPKSYRVSPRLQACSPPSTAGSWGSCNLRPGSLLGLCPVVPASHSCSGPRPAQATPRPVQTACSSRSRPLTCAHLLPVSPPRLGCSESHVAPRCPRPVSLASPVRLITVFFCGGRCGPPGLRQSCSLWQRRTSAPKNGLYPKMGTAGERNS</sequence>
<gene>
    <name evidence="3 4 5 6" type="primary">GGACT</name>
</gene>
<dbReference type="RefSeq" id="XP_044937294.1">
    <property type="nucleotide sequence ID" value="XM_045081359.1"/>
</dbReference>
<organism evidence="2 4">
    <name type="scientific">Mustela putorius furo</name>
    <name type="common">European domestic ferret</name>
    <name type="synonym">Mustela furo</name>
    <dbReference type="NCBI Taxonomy" id="9669"/>
    <lineage>
        <taxon>Eukaryota</taxon>
        <taxon>Metazoa</taxon>
        <taxon>Chordata</taxon>
        <taxon>Craniata</taxon>
        <taxon>Vertebrata</taxon>
        <taxon>Euteleostomi</taxon>
        <taxon>Mammalia</taxon>
        <taxon>Eutheria</taxon>
        <taxon>Laurasiatheria</taxon>
        <taxon>Carnivora</taxon>
        <taxon>Caniformia</taxon>
        <taxon>Musteloidea</taxon>
        <taxon>Mustelidae</taxon>
        <taxon>Mustelinae</taxon>
        <taxon>Mustela</taxon>
    </lineage>
</organism>
<evidence type="ECO:0000256" key="1">
    <source>
        <dbReference type="SAM" id="Phobius"/>
    </source>
</evidence>
<dbReference type="Proteomes" id="UP000000715">
    <property type="component" value="Unplaced"/>
</dbReference>
<feature type="transmembrane region" description="Helical" evidence="1">
    <location>
        <begin position="40"/>
        <end position="58"/>
    </location>
</feature>
<dbReference type="AlphaFoldDB" id="A0A8U0S787"/>
<reference evidence="3 4" key="1">
    <citation type="submission" date="2025-04" db="UniProtKB">
        <authorList>
            <consortium name="RefSeq"/>
        </authorList>
    </citation>
    <scope>IDENTIFICATION</scope>
    <source>
        <tissue evidence="3 4">Brain</tissue>
    </source>
</reference>
<evidence type="ECO:0000313" key="6">
    <source>
        <dbReference type="RefSeq" id="XP_044937295.1"/>
    </source>
</evidence>
<proteinExistence type="predicted"/>
<dbReference type="RefSeq" id="XP_044937295.1">
    <property type="nucleotide sequence ID" value="XM_045081360.1"/>
</dbReference>
<dbReference type="CTD" id="87769"/>
<evidence type="ECO:0000313" key="3">
    <source>
        <dbReference type="RefSeq" id="XP_012908565.1"/>
    </source>
</evidence>
<dbReference type="RefSeq" id="XP_012908565.1">
    <property type="nucleotide sequence ID" value="XM_013053111.2"/>
</dbReference>
<evidence type="ECO:0000313" key="5">
    <source>
        <dbReference type="RefSeq" id="XP_044937294.1"/>
    </source>
</evidence>